<name>A0AAD4KGB7_9EURO</name>
<feature type="compositionally biased region" description="Low complexity" evidence="1">
    <location>
        <begin position="54"/>
        <end position="72"/>
    </location>
</feature>
<protein>
    <submittedName>
        <fullName evidence="2">Uncharacterized protein</fullName>
    </submittedName>
</protein>
<dbReference type="EMBL" id="JAJTJA010000015">
    <property type="protein sequence ID" value="KAH8689681.1"/>
    <property type="molecule type" value="Genomic_DNA"/>
</dbReference>
<sequence>MPPTRRNLFQGHLNRRPPSATASASTSTSVSSNNSHQASALGPNNHIPDNPKVTISNTTSSSASSALIPAPSDTGSDIIARDKNGNFQLDIPVLPPVLLDEEADEEAMEGIEEGRPSGGSGSSVANGGSTVDSELVGRDKDKLEANLVELMQRNRNRHLNSEPEILNLIQQSLRNRVAALDEDNWMFEIEDESPV</sequence>
<dbReference type="Proteomes" id="UP001201262">
    <property type="component" value="Unassembled WGS sequence"/>
</dbReference>
<evidence type="ECO:0000313" key="2">
    <source>
        <dbReference type="EMBL" id="KAH8689681.1"/>
    </source>
</evidence>
<dbReference type="GeneID" id="70252841"/>
<feature type="compositionally biased region" description="Low complexity" evidence="1">
    <location>
        <begin position="19"/>
        <end position="40"/>
    </location>
</feature>
<comment type="caution">
    <text evidence="2">The sequence shown here is derived from an EMBL/GenBank/DDBJ whole genome shotgun (WGS) entry which is preliminary data.</text>
</comment>
<feature type="region of interest" description="Disordered" evidence="1">
    <location>
        <begin position="1"/>
        <end position="79"/>
    </location>
</feature>
<accession>A0AAD4KGB7</accession>
<feature type="region of interest" description="Disordered" evidence="1">
    <location>
        <begin position="103"/>
        <end position="138"/>
    </location>
</feature>
<organism evidence="2 3">
    <name type="scientific">Talaromyces proteolyticus</name>
    <dbReference type="NCBI Taxonomy" id="1131652"/>
    <lineage>
        <taxon>Eukaryota</taxon>
        <taxon>Fungi</taxon>
        <taxon>Dikarya</taxon>
        <taxon>Ascomycota</taxon>
        <taxon>Pezizomycotina</taxon>
        <taxon>Eurotiomycetes</taxon>
        <taxon>Eurotiomycetidae</taxon>
        <taxon>Eurotiales</taxon>
        <taxon>Trichocomaceae</taxon>
        <taxon>Talaromyces</taxon>
        <taxon>Talaromyces sect. Bacilispori</taxon>
    </lineage>
</organism>
<keyword evidence="3" id="KW-1185">Reference proteome</keyword>
<evidence type="ECO:0000313" key="3">
    <source>
        <dbReference type="Proteomes" id="UP001201262"/>
    </source>
</evidence>
<evidence type="ECO:0000256" key="1">
    <source>
        <dbReference type="SAM" id="MobiDB-lite"/>
    </source>
</evidence>
<dbReference type="AlphaFoldDB" id="A0AAD4KGB7"/>
<reference evidence="2" key="1">
    <citation type="submission" date="2021-12" db="EMBL/GenBank/DDBJ databases">
        <title>Convergent genome expansion in fungi linked to evolution of root-endophyte symbiosis.</title>
        <authorList>
            <consortium name="DOE Joint Genome Institute"/>
            <person name="Ke Y.-H."/>
            <person name="Bonito G."/>
            <person name="Liao H.-L."/>
            <person name="Looney B."/>
            <person name="Rojas-Flechas A."/>
            <person name="Nash J."/>
            <person name="Hameed K."/>
            <person name="Schadt C."/>
            <person name="Martin F."/>
            <person name="Crous P.W."/>
            <person name="Miettinen O."/>
            <person name="Magnuson J.K."/>
            <person name="Labbe J."/>
            <person name="Jacobson D."/>
            <person name="Doktycz M.J."/>
            <person name="Veneault-Fourrey C."/>
            <person name="Kuo A."/>
            <person name="Mondo S."/>
            <person name="Calhoun S."/>
            <person name="Riley R."/>
            <person name="Ohm R."/>
            <person name="LaButti K."/>
            <person name="Andreopoulos B."/>
            <person name="Pangilinan J."/>
            <person name="Nolan M."/>
            <person name="Tritt A."/>
            <person name="Clum A."/>
            <person name="Lipzen A."/>
            <person name="Daum C."/>
            <person name="Barry K."/>
            <person name="Grigoriev I.V."/>
            <person name="Vilgalys R."/>
        </authorList>
    </citation>
    <scope>NUCLEOTIDE SEQUENCE</scope>
    <source>
        <strain evidence="2">PMI_201</strain>
    </source>
</reference>
<gene>
    <name evidence="2" type="ORF">BGW36DRAFT_74689</name>
</gene>
<dbReference type="RefSeq" id="XP_046066035.1">
    <property type="nucleotide sequence ID" value="XM_046222555.1"/>
</dbReference>
<proteinExistence type="predicted"/>